<keyword evidence="3" id="KW-1185">Reference proteome</keyword>
<evidence type="ECO:0008006" key="4">
    <source>
        <dbReference type="Google" id="ProtNLM"/>
    </source>
</evidence>
<dbReference type="AlphaFoldDB" id="M2N4V4"/>
<dbReference type="eggNOG" id="ENOG502S5UV">
    <property type="taxonomic scope" value="Eukaryota"/>
</dbReference>
<accession>M2N4V4</accession>
<dbReference type="OMA" id="EVQDVWT"/>
<gene>
    <name evidence="2" type="ORF">BAUCODRAFT_210537</name>
</gene>
<dbReference type="KEGG" id="bcom:BAUCODRAFT_210537"/>
<feature type="compositionally biased region" description="Polar residues" evidence="1">
    <location>
        <begin position="19"/>
        <end position="29"/>
    </location>
</feature>
<dbReference type="Proteomes" id="UP000011761">
    <property type="component" value="Unassembled WGS sequence"/>
</dbReference>
<organism evidence="2 3">
    <name type="scientific">Baudoinia panamericana (strain UAMH 10762)</name>
    <name type="common">Angels' share fungus</name>
    <name type="synonym">Baudoinia compniacensis (strain UAMH 10762)</name>
    <dbReference type="NCBI Taxonomy" id="717646"/>
    <lineage>
        <taxon>Eukaryota</taxon>
        <taxon>Fungi</taxon>
        <taxon>Dikarya</taxon>
        <taxon>Ascomycota</taxon>
        <taxon>Pezizomycotina</taxon>
        <taxon>Dothideomycetes</taxon>
        <taxon>Dothideomycetidae</taxon>
        <taxon>Mycosphaerellales</taxon>
        <taxon>Teratosphaeriaceae</taxon>
        <taxon>Baudoinia</taxon>
    </lineage>
</organism>
<evidence type="ECO:0000313" key="2">
    <source>
        <dbReference type="EMBL" id="EMC93790.1"/>
    </source>
</evidence>
<proteinExistence type="predicted"/>
<sequence>MARTRAQGKVDAGNKASGPRSQKQLQPSKQKVPKKRKEEPESEAQEEPAGGEAAEEGEGDITETVQPRAKMPRGEKDKDVTKGGSKVDDHKIEKLLNEHGDLPLSHTALKEPSKPTAETMLAHLFNALLTSTRISHKLAEKTVNTVLEAGWADLATLEKTTWEERTRVLTEGGYTHYREKTATQMGDLVEWIRTTWKGNLNNLLAAAKDTDSTNVRDEVRKRVQKIKGIGNVALDIFCDTAQGVWPELAPFLDPRSIGAAEQMGLPASVDELYAMVGKDPVKMCKLATALTAVRLEGAVDEVAKASGA</sequence>
<reference evidence="2 3" key="1">
    <citation type="journal article" date="2012" name="PLoS Pathog.">
        <title>Diverse lifestyles and strategies of plant pathogenesis encoded in the genomes of eighteen Dothideomycetes fungi.</title>
        <authorList>
            <person name="Ohm R.A."/>
            <person name="Feau N."/>
            <person name="Henrissat B."/>
            <person name="Schoch C.L."/>
            <person name="Horwitz B.A."/>
            <person name="Barry K.W."/>
            <person name="Condon B.J."/>
            <person name="Copeland A.C."/>
            <person name="Dhillon B."/>
            <person name="Glaser F."/>
            <person name="Hesse C.N."/>
            <person name="Kosti I."/>
            <person name="LaButti K."/>
            <person name="Lindquist E.A."/>
            <person name="Lucas S."/>
            <person name="Salamov A.A."/>
            <person name="Bradshaw R.E."/>
            <person name="Ciuffetti L."/>
            <person name="Hamelin R.C."/>
            <person name="Kema G.H.J."/>
            <person name="Lawrence C."/>
            <person name="Scott J.A."/>
            <person name="Spatafora J.W."/>
            <person name="Turgeon B.G."/>
            <person name="de Wit P.J.G.M."/>
            <person name="Zhong S."/>
            <person name="Goodwin S.B."/>
            <person name="Grigoriev I.V."/>
        </authorList>
    </citation>
    <scope>NUCLEOTIDE SEQUENCE [LARGE SCALE GENOMIC DNA]</scope>
    <source>
        <strain evidence="2 3">UAMH 10762</strain>
    </source>
</reference>
<protein>
    <recommendedName>
        <fullName evidence="4">HhH-GPD domain-containing protein</fullName>
    </recommendedName>
</protein>
<dbReference type="OrthoDB" id="4676at2759"/>
<dbReference type="HOGENOM" id="CLU_050554_0_0_1"/>
<evidence type="ECO:0000313" key="3">
    <source>
        <dbReference type="Proteomes" id="UP000011761"/>
    </source>
</evidence>
<feature type="region of interest" description="Disordered" evidence="1">
    <location>
        <begin position="1"/>
        <end position="89"/>
    </location>
</feature>
<dbReference type="RefSeq" id="XP_007678870.1">
    <property type="nucleotide sequence ID" value="XM_007680680.1"/>
</dbReference>
<evidence type="ECO:0000256" key="1">
    <source>
        <dbReference type="SAM" id="MobiDB-lite"/>
    </source>
</evidence>
<name>M2N4V4_BAUPA</name>
<dbReference type="EMBL" id="KB445559">
    <property type="protein sequence ID" value="EMC93790.1"/>
    <property type="molecule type" value="Genomic_DNA"/>
</dbReference>
<feature type="compositionally biased region" description="Basic and acidic residues" evidence="1">
    <location>
        <begin position="72"/>
        <end position="89"/>
    </location>
</feature>
<dbReference type="GeneID" id="19109719"/>